<evidence type="ECO:0000313" key="4">
    <source>
        <dbReference type="EMBL" id="KAK8148188.1"/>
    </source>
</evidence>
<dbReference type="PANTHER" id="PTHR11552:SF78">
    <property type="entry name" value="GLUCOSE-METHANOL-CHOLINE OXIDOREDUCTASE N-TERMINAL DOMAIN-CONTAINING PROTEIN"/>
    <property type="match status" value="1"/>
</dbReference>
<feature type="binding site" evidence="2">
    <location>
        <begin position="549"/>
        <end position="550"/>
    </location>
    <ligand>
        <name>FAD</name>
        <dbReference type="ChEBI" id="CHEBI:57692"/>
    </ligand>
</feature>
<dbReference type="PIRSF" id="PIRSF000137">
    <property type="entry name" value="Alcohol_oxidase"/>
    <property type="match status" value="1"/>
</dbReference>
<accession>A0AAW0S1G6</accession>
<dbReference type="Pfam" id="PF00732">
    <property type="entry name" value="GMC_oxred_N"/>
    <property type="match status" value="1"/>
</dbReference>
<reference evidence="4 5" key="1">
    <citation type="submission" date="2020-02" db="EMBL/GenBank/DDBJ databases">
        <title>Comparative genomics of the hypocrealean fungal genus Beauvera.</title>
        <authorList>
            <person name="Showalter D.N."/>
            <person name="Bushley K.E."/>
            <person name="Rehner S.A."/>
        </authorList>
    </citation>
    <scope>NUCLEOTIDE SEQUENCE [LARGE SCALE GENOMIC DNA]</scope>
    <source>
        <strain evidence="4 5">ARSEF4384</strain>
    </source>
</reference>
<gene>
    <name evidence="4" type="ORF">G3M48_000183</name>
</gene>
<dbReference type="EMBL" id="JAAHCF010000102">
    <property type="protein sequence ID" value="KAK8148188.1"/>
    <property type="molecule type" value="Genomic_DNA"/>
</dbReference>
<dbReference type="AlphaFoldDB" id="A0AAW0S1G6"/>
<dbReference type="PANTHER" id="PTHR11552">
    <property type="entry name" value="GLUCOSE-METHANOL-CHOLINE GMC OXIDOREDUCTASE"/>
    <property type="match status" value="1"/>
</dbReference>
<evidence type="ECO:0000256" key="2">
    <source>
        <dbReference type="PIRSR" id="PIRSR000137-2"/>
    </source>
</evidence>
<organism evidence="4 5">
    <name type="scientific">Beauveria asiatica</name>
    <dbReference type="NCBI Taxonomy" id="1069075"/>
    <lineage>
        <taxon>Eukaryota</taxon>
        <taxon>Fungi</taxon>
        <taxon>Dikarya</taxon>
        <taxon>Ascomycota</taxon>
        <taxon>Pezizomycotina</taxon>
        <taxon>Sordariomycetes</taxon>
        <taxon>Hypocreomycetidae</taxon>
        <taxon>Hypocreales</taxon>
        <taxon>Cordycipitaceae</taxon>
        <taxon>Beauveria</taxon>
    </lineage>
</organism>
<feature type="domain" description="Glucose-methanol-choline oxidoreductase N-terminal" evidence="3">
    <location>
        <begin position="274"/>
        <end position="288"/>
    </location>
</feature>
<keyword evidence="2" id="KW-0274">FAD</keyword>
<dbReference type="InterPro" id="IPR036188">
    <property type="entry name" value="FAD/NAD-bd_sf"/>
</dbReference>
<dbReference type="Proteomes" id="UP001397290">
    <property type="component" value="Unassembled WGS sequence"/>
</dbReference>
<keyword evidence="5" id="KW-1185">Reference proteome</keyword>
<evidence type="ECO:0000256" key="1">
    <source>
        <dbReference type="ARBA" id="ARBA00010790"/>
    </source>
</evidence>
<comment type="cofactor">
    <cofactor evidence="2">
        <name>FAD</name>
        <dbReference type="ChEBI" id="CHEBI:57692"/>
    </cofactor>
</comment>
<dbReference type="GO" id="GO:0016614">
    <property type="term" value="F:oxidoreductase activity, acting on CH-OH group of donors"/>
    <property type="evidence" value="ECO:0007669"/>
    <property type="project" value="InterPro"/>
</dbReference>
<name>A0AAW0S1G6_9HYPO</name>
<evidence type="ECO:0000313" key="5">
    <source>
        <dbReference type="Proteomes" id="UP001397290"/>
    </source>
</evidence>
<dbReference type="PROSITE" id="PS00624">
    <property type="entry name" value="GMC_OXRED_2"/>
    <property type="match status" value="1"/>
</dbReference>
<dbReference type="PROSITE" id="PS51257">
    <property type="entry name" value="PROKAR_LIPOPROTEIN"/>
    <property type="match status" value="1"/>
</dbReference>
<comment type="similarity">
    <text evidence="1">Belongs to the GMC oxidoreductase family.</text>
</comment>
<dbReference type="SUPFAM" id="SSF51905">
    <property type="entry name" value="FAD/NAD(P)-binding domain"/>
    <property type="match status" value="1"/>
</dbReference>
<dbReference type="Gene3D" id="3.50.50.60">
    <property type="entry name" value="FAD/NAD(P)-binding domain"/>
    <property type="match status" value="2"/>
</dbReference>
<dbReference type="InterPro" id="IPR000172">
    <property type="entry name" value="GMC_OxRdtase_N"/>
</dbReference>
<proteinExistence type="inferred from homology"/>
<feature type="binding site" evidence="2">
    <location>
        <position position="234"/>
    </location>
    <ligand>
        <name>FAD</name>
        <dbReference type="ChEBI" id="CHEBI:57692"/>
    </ligand>
</feature>
<evidence type="ECO:0000259" key="3">
    <source>
        <dbReference type="PROSITE" id="PS00624"/>
    </source>
</evidence>
<sequence length="617" mass="67256">MASNNLKSEYDVVFVGGGSAACVTAGRLAKADPNLSILLIEQGRNNLDDPTVVTPAMFLSHLFPGSETVLFHSAKRESSLADRALVVPSGGILGGGSSINFTMYTRASAVDFDSWKTEGWDGKRMLALANKAENHQLDDPKIDKNAHGHDGPIQVSYGTHLSKLNNDDILDAAESLGVPHVANLQDFEVGHGFERWAKYISPDGKRQDTAHCYIHPLIKSGNYPNLHILPDSTVTRIKFDGTRAIGVEYEPTTNRTQTPAAFMAAKKQVVVTSGALTTPLILERSGVGNAELLRRLGIDVVSDLPGVGEDYQDHNLIFYRYKATLTPEMSFDGLLSGREDIHEAVAAGSSKMGWNGLDVGGKLRPTEDEVAQLDPAFQECWERDFKHQPSRPIMLMTYFSGYMGDHVALNEPVDNPAHYITAGTYTAYPYARGSTHITSTDPRAKPDFVTGFLENPVDLTKLVWAYKKQREIIRRSDRYAGEEATSHPRFPAGSKAACRDRPAVVVAAAAEGGGFKSVQDRANLPPLEYSKDDDEAIEDWIRSHIETAWHSVGTCKMAPREKGGVVDKHLNVYGTQGLKVADLSIVPENVGANTYNTALIVGERAAEIIGKELGIVV</sequence>
<dbReference type="SUPFAM" id="SSF54373">
    <property type="entry name" value="FAD-linked reductases, C-terminal domain"/>
    <property type="match status" value="1"/>
</dbReference>
<keyword evidence="2" id="KW-0285">Flavoprotein</keyword>
<comment type="caution">
    <text evidence="4">The sequence shown here is derived from an EMBL/GenBank/DDBJ whole genome shotgun (WGS) entry which is preliminary data.</text>
</comment>
<dbReference type="Pfam" id="PF05199">
    <property type="entry name" value="GMC_oxred_C"/>
    <property type="match status" value="1"/>
</dbReference>
<protein>
    <recommendedName>
        <fullName evidence="3">Glucose-methanol-choline oxidoreductase N-terminal domain-containing protein</fullName>
    </recommendedName>
</protein>
<dbReference type="Gene3D" id="3.30.560.10">
    <property type="entry name" value="Glucose Oxidase, domain 3"/>
    <property type="match status" value="2"/>
</dbReference>
<dbReference type="GO" id="GO:0050660">
    <property type="term" value="F:flavin adenine dinucleotide binding"/>
    <property type="evidence" value="ECO:0007669"/>
    <property type="project" value="InterPro"/>
</dbReference>
<dbReference type="InterPro" id="IPR007867">
    <property type="entry name" value="GMC_OxRtase_C"/>
</dbReference>
<dbReference type="InterPro" id="IPR012132">
    <property type="entry name" value="GMC_OxRdtase"/>
</dbReference>